<evidence type="ECO:0000256" key="1">
    <source>
        <dbReference type="ARBA" id="ARBA00004123"/>
    </source>
</evidence>
<comment type="caution">
    <text evidence="8">The sequence shown here is derived from an EMBL/GenBank/DDBJ whole genome shotgun (WGS) entry which is preliminary data.</text>
</comment>
<dbReference type="Proteomes" id="UP000271974">
    <property type="component" value="Unassembled WGS sequence"/>
</dbReference>
<feature type="compositionally biased region" description="Basic and acidic residues" evidence="6">
    <location>
        <begin position="73"/>
        <end position="84"/>
    </location>
</feature>
<dbReference type="Pfam" id="PF10283">
    <property type="entry name" value="zf-CCHH"/>
    <property type="match status" value="1"/>
</dbReference>
<evidence type="ECO:0000256" key="2">
    <source>
        <dbReference type="ARBA" id="ARBA00004286"/>
    </source>
</evidence>
<comment type="subcellular location">
    <subcellularLocation>
        <location evidence="2">Chromosome</location>
    </subcellularLocation>
    <subcellularLocation>
        <location evidence="1">Nucleus</location>
    </subcellularLocation>
</comment>
<keyword evidence="5" id="KW-0539">Nucleus</keyword>
<dbReference type="InterPro" id="IPR019406">
    <property type="entry name" value="APLF_PBZ"/>
</dbReference>
<comment type="similarity">
    <text evidence="3">Belongs to the HPF1 family.</text>
</comment>
<dbReference type="PANTHER" id="PTHR13386">
    <property type="entry name" value="HISTONE PARYLATION FACTOR 1"/>
    <property type="match status" value="1"/>
</dbReference>
<dbReference type="PANTHER" id="PTHR13386:SF1">
    <property type="entry name" value="HISTONE PARYLATION FACTOR 1"/>
    <property type="match status" value="1"/>
</dbReference>
<dbReference type="STRING" id="188477.A0A3S0ZGD8"/>
<proteinExistence type="inferred from homology"/>
<name>A0A3S0ZGD8_ELYCH</name>
<evidence type="ECO:0000259" key="7">
    <source>
        <dbReference type="Pfam" id="PF10283"/>
    </source>
</evidence>
<gene>
    <name evidence="8" type="ORF">EGW08_017998</name>
</gene>
<evidence type="ECO:0000256" key="4">
    <source>
        <dbReference type="ARBA" id="ARBA00022454"/>
    </source>
</evidence>
<feature type="region of interest" description="Disordered" evidence="6">
    <location>
        <begin position="1"/>
        <end position="139"/>
    </location>
</feature>
<keyword evidence="9" id="KW-1185">Reference proteome</keyword>
<keyword evidence="4" id="KW-0158">Chromosome</keyword>
<dbReference type="GO" id="GO:0005634">
    <property type="term" value="C:nucleus"/>
    <property type="evidence" value="ECO:0007669"/>
    <property type="project" value="UniProtKB-SubCell"/>
</dbReference>
<feature type="domain" description="PBZ-type" evidence="7">
    <location>
        <begin position="13"/>
        <end position="37"/>
    </location>
</feature>
<dbReference type="GO" id="GO:0006974">
    <property type="term" value="P:DNA damage response"/>
    <property type="evidence" value="ECO:0007669"/>
    <property type="project" value="InterPro"/>
</dbReference>
<accession>A0A3S0ZGD8</accession>
<evidence type="ECO:0000256" key="6">
    <source>
        <dbReference type="SAM" id="MobiDB-lite"/>
    </source>
</evidence>
<dbReference type="InterPro" id="IPR019361">
    <property type="entry name" value="HPF1"/>
</dbReference>
<evidence type="ECO:0000256" key="5">
    <source>
        <dbReference type="ARBA" id="ARBA00023242"/>
    </source>
</evidence>
<feature type="compositionally biased region" description="Basic and acidic residues" evidence="6">
    <location>
        <begin position="29"/>
        <end position="38"/>
    </location>
</feature>
<organism evidence="8 9">
    <name type="scientific">Elysia chlorotica</name>
    <name type="common">Eastern emerald elysia</name>
    <name type="synonym">Sea slug</name>
    <dbReference type="NCBI Taxonomy" id="188477"/>
    <lineage>
        <taxon>Eukaryota</taxon>
        <taxon>Metazoa</taxon>
        <taxon>Spiralia</taxon>
        <taxon>Lophotrochozoa</taxon>
        <taxon>Mollusca</taxon>
        <taxon>Gastropoda</taxon>
        <taxon>Heterobranchia</taxon>
        <taxon>Euthyneura</taxon>
        <taxon>Panpulmonata</taxon>
        <taxon>Sacoglossa</taxon>
        <taxon>Placobranchoidea</taxon>
        <taxon>Plakobranchidae</taxon>
        <taxon>Elysia</taxon>
    </lineage>
</organism>
<reference evidence="8 9" key="1">
    <citation type="submission" date="2019-01" db="EMBL/GenBank/DDBJ databases">
        <title>A draft genome assembly of the solar-powered sea slug Elysia chlorotica.</title>
        <authorList>
            <person name="Cai H."/>
            <person name="Li Q."/>
            <person name="Fang X."/>
            <person name="Li J."/>
            <person name="Curtis N.E."/>
            <person name="Altenburger A."/>
            <person name="Shibata T."/>
            <person name="Feng M."/>
            <person name="Maeda T."/>
            <person name="Schwartz J.A."/>
            <person name="Shigenobu S."/>
            <person name="Lundholm N."/>
            <person name="Nishiyama T."/>
            <person name="Yang H."/>
            <person name="Hasebe M."/>
            <person name="Li S."/>
            <person name="Pierce S.K."/>
            <person name="Wang J."/>
        </authorList>
    </citation>
    <scope>NUCLEOTIDE SEQUENCE [LARGE SCALE GENOMIC DNA]</scope>
    <source>
        <strain evidence="8">EC2010</strain>
        <tissue evidence="8">Whole organism of an adult</tissue>
    </source>
</reference>
<dbReference type="GO" id="GO:0042393">
    <property type="term" value="F:histone binding"/>
    <property type="evidence" value="ECO:0007669"/>
    <property type="project" value="InterPro"/>
</dbReference>
<protein>
    <recommendedName>
        <fullName evidence="7">PBZ-type domain-containing protein</fullName>
    </recommendedName>
</protein>
<sequence>MAAPAKATTRRSRPACKYGKTCYRQNPQHQRDYSHPDEDKNDDEPELNEGGSDDVAKQKKQRKTIQDFFNPSHNDRTKANKCDPEQSPPSKKMKTDSLDDTAQNEAEVEDESAKPSPVQQDNDDAPLSENGANDVSTEAPVYPDDVRECIKETFLLEMPEDFYQFWDFCKQCNKLDPRSALKKSLNLCLSGPFDILSGRHKLVTKNKRGKRPNFLLHQRFYYDPPEFQTVLTSNRDDKFHIGYFDDPKEMPVFMASSTPGSTSSPKEKLVQCGDNIFAAALLNLFFHIDQPFFSPQHTCITGLKIGKGGIEQLIQSIEKEANKLNLSLAPVTKSMKERQKKVNCPTFHGAGMVVPVDANEVGYRPVPETQKDLKAMLKRIAEGETEAKREEASEALQEIITFVQFANDECDYGEGLELGLCLFSYGSKELHPQISFLLPLAYQLLNRSEFQKIIEAHLKCRHEIGESVDELLV</sequence>
<dbReference type="OrthoDB" id="416496at2759"/>
<dbReference type="Pfam" id="PF10228">
    <property type="entry name" value="HPF1"/>
    <property type="match status" value="1"/>
</dbReference>
<evidence type="ECO:0000313" key="9">
    <source>
        <dbReference type="Proteomes" id="UP000271974"/>
    </source>
</evidence>
<dbReference type="EMBL" id="RQTK01000852">
    <property type="protein sequence ID" value="RUS74230.1"/>
    <property type="molecule type" value="Genomic_DNA"/>
</dbReference>
<evidence type="ECO:0000313" key="8">
    <source>
        <dbReference type="EMBL" id="RUS74230.1"/>
    </source>
</evidence>
<dbReference type="GO" id="GO:0072572">
    <property type="term" value="F:poly-ADP-D-ribose binding"/>
    <property type="evidence" value="ECO:0007669"/>
    <property type="project" value="TreeGrafter"/>
</dbReference>
<dbReference type="GO" id="GO:0005694">
    <property type="term" value="C:chromosome"/>
    <property type="evidence" value="ECO:0007669"/>
    <property type="project" value="UniProtKB-SubCell"/>
</dbReference>
<dbReference type="AlphaFoldDB" id="A0A3S0ZGD8"/>
<evidence type="ECO:0000256" key="3">
    <source>
        <dbReference type="ARBA" id="ARBA00010803"/>
    </source>
</evidence>